<dbReference type="GO" id="GO:0004553">
    <property type="term" value="F:hydrolase activity, hydrolyzing O-glycosyl compounds"/>
    <property type="evidence" value="ECO:0007669"/>
    <property type="project" value="InterPro"/>
</dbReference>
<dbReference type="SUPFAM" id="SSF49344">
    <property type="entry name" value="CBD9-like"/>
    <property type="match status" value="1"/>
</dbReference>
<keyword evidence="4" id="KW-1185">Reference proteome</keyword>
<feature type="signal peptide" evidence="1">
    <location>
        <begin position="1"/>
        <end position="18"/>
    </location>
</feature>
<comment type="caution">
    <text evidence="3">The sequence shown here is derived from an EMBL/GenBank/DDBJ whole genome shotgun (WGS) entry which is preliminary data.</text>
</comment>
<dbReference type="RefSeq" id="WP_154417048.1">
    <property type="nucleotide sequence ID" value="NZ_VUNS01000003.1"/>
</dbReference>
<proteinExistence type="predicted"/>
<protein>
    <recommendedName>
        <fullName evidence="2">Carbohydrate-binding domain-containing protein</fullName>
    </recommendedName>
</protein>
<name>A0A844G0H6_9BACT</name>
<dbReference type="EMBL" id="VUNS01000003">
    <property type="protein sequence ID" value="MST96171.1"/>
    <property type="molecule type" value="Genomic_DNA"/>
</dbReference>
<organism evidence="3 4">
    <name type="scientific">Victivallis lenta</name>
    <dbReference type="NCBI Taxonomy" id="2606640"/>
    <lineage>
        <taxon>Bacteria</taxon>
        <taxon>Pseudomonadati</taxon>
        <taxon>Lentisphaerota</taxon>
        <taxon>Lentisphaeria</taxon>
        <taxon>Victivallales</taxon>
        <taxon>Victivallaceae</taxon>
        <taxon>Victivallis</taxon>
    </lineage>
</organism>
<dbReference type="InterPro" id="IPR017853">
    <property type="entry name" value="GH"/>
</dbReference>
<dbReference type="GO" id="GO:0016052">
    <property type="term" value="P:carbohydrate catabolic process"/>
    <property type="evidence" value="ECO:0007669"/>
    <property type="project" value="InterPro"/>
</dbReference>
<gene>
    <name evidence="3" type="ORF">FYJ85_03815</name>
</gene>
<evidence type="ECO:0000256" key="1">
    <source>
        <dbReference type="SAM" id="SignalP"/>
    </source>
</evidence>
<accession>A0A844G0H6</accession>
<evidence type="ECO:0000313" key="4">
    <source>
        <dbReference type="Proteomes" id="UP000435649"/>
    </source>
</evidence>
<feature type="domain" description="Carbohydrate-binding" evidence="2">
    <location>
        <begin position="1017"/>
        <end position="1101"/>
    </location>
</feature>
<reference evidence="3 4" key="1">
    <citation type="submission" date="2019-08" db="EMBL/GenBank/DDBJ databases">
        <title>In-depth cultivation of the pig gut microbiome towards novel bacterial diversity and tailored functional studies.</title>
        <authorList>
            <person name="Wylensek D."/>
            <person name="Hitch T.C.A."/>
            <person name="Clavel T."/>
        </authorList>
    </citation>
    <scope>NUCLEOTIDE SEQUENCE [LARGE SCALE GENOMIC DNA]</scope>
    <source>
        <strain evidence="3 4">BBE-744-WT-12</strain>
    </source>
</reference>
<evidence type="ECO:0000313" key="3">
    <source>
        <dbReference type="EMBL" id="MST96171.1"/>
    </source>
</evidence>
<dbReference type="GO" id="GO:0030246">
    <property type="term" value="F:carbohydrate binding"/>
    <property type="evidence" value="ECO:0007669"/>
    <property type="project" value="InterPro"/>
</dbReference>
<dbReference type="Pfam" id="PF06452">
    <property type="entry name" value="CBM9_1"/>
    <property type="match status" value="1"/>
</dbReference>
<dbReference type="InterPro" id="IPR010502">
    <property type="entry name" value="Carb-bd_dom_fam9"/>
</dbReference>
<dbReference type="Gene3D" id="2.60.120.260">
    <property type="entry name" value="Galactose-binding domain-like"/>
    <property type="match status" value="1"/>
</dbReference>
<dbReference type="Gene3D" id="3.20.20.80">
    <property type="entry name" value="Glycosidases"/>
    <property type="match status" value="1"/>
</dbReference>
<dbReference type="SUPFAM" id="SSF51445">
    <property type="entry name" value="(Trans)glycosidases"/>
    <property type="match status" value="1"/>
</dbReference>
<sequence>MKLFFSMLLAAASFGLSAAPEFAEMPVGTDGAWLIRGRGEVDAKLGRGPAGGREEAVSLSYDFSRCPDRRNSFARVEFGRDLVGMPQEFSLELRSDVPERELPLALWIHDRSGEVYLMRFKFRGDGWQTVKVPMMRAAAWKSGDGNGKPDLPLRFAGILLDMPGENAKGTVDIGKISVTADLEPVEILGYPSLEKYVDKGRRPALKLNLTSREKFPLSDYRYSLRATDLYSGRRVLETGGSFEGMAQFPEEIAFDVPYGQIQVEFEVTRGDVRPIYYKGSFAHFMPEGLSEDPAVRAWEYEYSPLGGVFGSLSPGDANVYGASWIRFEHPNWRDNETAPGTYDFAGMRAKMQPFLDANVRPVILQCLYHYPEFPELTDPNRFALGYGRHFRQEAAALKGMTRYFELGNEDNGHTKFLYTEVARHAAAAIRSQQPLAVLANSGTAHIDYNWLEFQRNRGLLEHLDALCVHPYTNNSTPSQEVGPEKGKVYEKLTQLNDIVDAAGGMKQLWSTEYGWPNSSRPNGEHDRADLYVREMIVGDMAGLDINGLYTWDRDYGIVGRPAGVAIQTYTRMREGRRLAGFYREGGLWIAVYERDGNATAVVWTPEAGTFPNPVRGGAYFDLFGNPLKENEVKISQSPVYVRNAEKSVLDRARANTVKIARQRLEKNTRRTADSGSGAALFSGLEAWSRAQGAVSQREQTVIARRLDHALAQARLDGSLPASKADFAARRADLEKKVVEANANLEDIPSVRYLLNSGAKLEAESALMKNPVNPVNTMAKLVYDLADRFARDGCRVQYAVFANLYMRQGEALKERLVFVPGRRTAVRARISSYAPEKVEAVVRPVLPEGWKAFPESRKVEVGPEEPVFADFQIECPPRPAERNLLRLSVELPGRPAMVTGFNDLEVVPALTVEAEPVAGALPDTPLALVVRNRESAAVSGEAVVNTPDGNQELARFKVPELAPYKDVTIPVKLAKVTPEMAKEWRVAIRFKLDDGREFSVPADLDFVHATAAANPPRIDARLDEWNRALPLKINKAEYTRGSYGDGWTPEDCSAVSMLMWDRNCLYFAAEVKDQTFNQQFTGDSTWQQDSIQIIFADAEERKPFQINLALTPAGPQAWGDKLLTDAAVSVEYRDGKIHYEAAIPWRVFPGKLRDAVEKREFLYGIAVNDDDAIVPRRFLERFEGSIVHGKKVDSFARVTLGGEPPEAVDDGIVFEDDFAADAAGKAPLKWFYHRNNLPENSIRVVDAADAKGGKALRLDNRIGNKPNHFAICIVELQLVPGAEYELTARVKNVPEGANGTIGVCADKWGNKSQSYAKLPPAPGWQEIRKSFRAPVNGNLNLIIRNTAAFDGMLIDSIRVERKK</sequence>
<dbReference type="Proteomes" id="UP000435649">
    <property type="component" value="Unassembled WGS sequence"/>
</dbReference>
<feature type="chain" id="PRO_5032921591" description="Carbohydrate-binding domain-containing protein" evidence="1">
    <location>
        <begin position="19"/>
        <end position="1362"/>
    </location>
</feature>
<dbReference type="Gene3D" id="2.60.40.1190">
    <property type="match status" value="1"/>
</dbReference>
<keyword evidence="1" id="KW-0732">Signal</keyword>
<evidence type="ECO:0000259" key="2">
    <source>
        <dbReference type="Pfam" id="PF06452"/>
    </source>
</evidence>